<dbReference type="Proteomes" id="UP000236161">
    <property type="component" value="Unassembled WGS sequence"/>
</dbReference>
<name>A0A2I0AMM0_9ASPA</name>
<comment type="pathway">
    <text evidence="2">Secondary metabolite biosynthesis; flavonoid biosynthesis.</text>
</comment>
<organism evidence="9 10">
    <name type="scientific">Apostasia shenzhenica</name>
    <dbReference type="NCBI Taxonomy" id="1088818"/>
    <lineage>
        <taxon>Eukaryota</taxon>
        <taxon>Viridiplantae</taxon>
        <taxon>Streptophyta</taxon>
        <taxon>Embryophyta</taxon>
        <taxon>Tracheophyta</taxon>
        <taxon>Spermatophyta</taxon>
        <taxon>Magnoliopsida</taxon>
        <taxon>Liliopsida</taxon>
        <taxon>Asparagales</taxon>
        <taxon>Orchidaceae</taxon>
        <taxon>Apostasioideae</taxon>
        <taxon>Apostasia</taxon>
    </lineage>
</organism>
<dbReference type="SUPFAM" id="SSF53901">
    <property type="entry name" value="Thiolase-like"/>
    <property type="match status" value="1"/>
</dbReference>
<evidence type="ECO:0000313" key="8">
    <source>
        <dbReference type="EMBL" id="PKA56806.1"/>
    </source>
</evidence>
<dbReference type="Gene3D" id="3.40.47.10">
    <property type="match status" value="1"/>
</dbReference>
<protein>
    <recommendedName>
        <fullName evidence="3">chalcone synthase</fullName>
        <ecNumber evidence="3">2.3.1.74</ecNumber>
    </recommendedName>
</protein>
<dbReference type="GO" id="GO:0030639">
    <property type="term" value="P:polyketide biosynthetic process"/>
    <property type="evidence" value="ECO:0007669"/>
    <property type="project" value="TreeGrafter"/>
</dbReference>
<dbReference type="STRING" id="1088818.A0A2I0AMM0"/>
<dbReference type="PANTHER" id="PTHR11877:SF14">
    <property type="entry name" value="CHALCONE SYNTHASE"/>
    <property type="match status" value="1"/>
</dbReference>
<evidence type="ECO:0000256" key="3">
    <source>
        <dbReference type="ARBA" id="ARBA00012975"/>
    </source>
</evidence>
<dbReference type="EMBL" id="KZ451969">
    <property type="protein sequence ID" value="PKA56806.1"/>
    <property type="molecule type" value="Genomic_DNA"/>
</dbReference>
<dbReference type="Pfam" id="PF00195">
    <property type="entry name" value="Chal_sti_synt_N"/>
    <property type="match status" value="1"/>
</dbReference>
<sequence length="81" mass="8981">MPGVEAAAQNISPARSDGLAAILAIGRANPPNIVEQSSFADLYFRLHNSEHLVDLKKKLQRICNFFSPKSLLSIIYPKFQI</sequence>
<proteinExistence type="predicted"/>
<evidence type="ECO:0000256" key="6">
    <source>
        <dbReference type="ARBA" id="ARBA00023315"/>
    </source>
</evidence>
<dbReference type="GO" id="GO:0016210">
    <property type="term" value="F:naringenin-chalcone synthase activity"/>
    <property type="evidence" value="ECO:0007669"/>
    <property type="project" value="UniProtKB-EC"/>
</dbReference>
<dbReference type="AlphaFoldDB" id="A0A2I0AMM0"/>
<evidence type="ECO:0000313" key="9">
    <source>
        <dbReference type="EMBL" id="PKA56807.1"/>
    </source>
</evidence>
<comment type="function">
    <text evidence="1">The primary product of this enzyme is 4,2',4',6'-tetrahydroxychalcone (also termed naringenin-chalcone or chalcone) which can under specific conditions spontaneously isomerize into naringenin.</text>
</comment>
<keyword evidence="4 9" id="KW-0808">Transferase</keyword>
<dbReference type="OrthoDB" id="1500228at2759"/>
<evidence type="ECO:0000256" key="2">
    <source>
        <dbReference type="ARBA" id="ARBA00004966"/>
    </source>
</evidence>
<dbReference type="GO" id="GO:0009813">
    <property type="term" value="P:flavonoid biosynthetic process"/>
    <property type="evidence" value="ECO:0007669"/>
    <property type="project" value="UniProtKB-KW"/>
</dbReference>
<evidence type="ECO:0000313" key="10">
    <source>
        <dbReference type="Proteomes" id="UP000236161"/>
    </source>
</evidence>
<dbReference type="EMBL" id="KZ451969">
    <property type="protein sequence ID" value="PKA56807.1"/>
    <property type="molecule type" value="Genomic_DNA"/>
</dbReference>
<dbReference type="InterPro" id="IPR016039">
    <property type="entry name" value="Thiolase-like"/>
</dbReference>
<gene>
    <name evidence="9" type="primary">BIBSY212</name>
    <name evidence="8" type="ORF">AXF42_Ash002109</name>
    <name evidence="9" type="ORF">AXF42_Ash002110</name>
</gene>
<dbReference type="PANTHER" id="PTHR11877">
    <property type="entry name" value="HYDROXYMETHYLGLUTARYL-COA SYNTHASE"/>
    <property type="match status" value="1"/>
</dbReference>
<evidence type="ECO:0000259" key="7">
    <source>
        <dbReference type="Pfam" id="PF00195"/>
    </source>
</evidence>
<evidence type="ECO:0000256" key="1">
    <source>
        <dbReference type="ARBA" id="ARBA00002969"/>
    </source>
</evidence>
<evidence type="ECO:0000256" key="5">
    <source>
        <dbReference type="ARBA" id="ARBA00023241"/>
    </source>
</evidence>
<keyword evidence="5" id="KW-0284">Flavonoid biosynthesis</keyword>
<evidence type="ECO:0000256" key="4">
    <source>
        <dbReference type="ARBA" id="ARBA00022679"/>
    </source>
</evidence>
<dbReference type="InterPro" id="IPR001099">
    <property type="entry name" value="Chalcone/stilbene_synt_N"/>
</dbReference>
<feature type="domain" description="Chalcone/stilbene synthase N-terminal" evidence="7">
    <location>
        <begin position="14"/>
        <end position="64"/>
    </location>
</feature>
<dbReference type="EC" id="2.3.1.74" evidence="3"/>
<keyword evidence="10" id="KW-1185">Reference proteome</keyword>
<reference evidence="9 10" key="1">
    <citation type="journal article" date="2017" name="Nature">
        <title>The Apostasia genome and the evolution of orchids.</title>
        <authorList>
            <person name="Zhang G.Q."/>
            <person name="Liu K.W."/>
            <person name="Li Z."/>
            <person name="Lohaus R."/>
            <person name="Hsiao Y.Y."/>
            <person name="Niu S.C."/>
            <person name="Wang J.Y."/>
            <person name="Lin Y.C."/>
            <person name="Xu Q."/>
            <person name="Chen L.J."/>
            <person name="Yoshida K."/>
            <person name="Fujiwara S."/>
            <person name="Wang Z.W."/>
            <person name="Zhang Y.Q."/>
            <person name="Mitsuda N."/>
            <person name="Wang M."/>
            <person name="Liu G.H."/>
            <person name="Pecoraro L."/>
            <person name="Huang H.X."/>
            <person name="Xiao X.J."/>
            <person name="Lin M."/>
            <person name="Wu X.Y."/>
            <person name="Wu W.L."/>
            <person name="Chen Y.Y."/>
            <person name="Chang S.B."/>
            <person name="Sakamoto S."/>
            <person name="Ohme-Takagi M."/>
            <person name="Yagi M."/>
            <person name="Zeng S.J."/>
            <person name="Shen C.Y."/>
            <person name="Yeh C.M."/>
            <person name="Luo Y.B."/>
            <person name="Tsai W.C."/>
            <person name="Van de Peer Y."/>
            <person name="Liu Z.J."/>
        </authorList>
    </citation>
    <scope>NUCLEOTIDE SEQUENCE [LARGE SCALE GENOMIC DNA]</scope>
    <source>
        <strain evidence="9">ASH160606</strain>
        <strain evidence="10">cv. Shenzhen</strain>
        <tissue evidence="9">Stem</tissue>
    </source>
</reference>
<reference evidence="9" key="2">
    <citation type="submission" date="2017-10" db="EMBL/GenBank/DDBJ databases">
        <authorList>
            <person name="Banno H."/>
            <person name="Chua N.-H."/>
        </authorList>
    </citation>
    <scope>NUCLEOTIDE SEQUENCE</scope>
    <source>
        <strain evidence="9">ASH160606</strain>
        <tissue evidence="9">Stem</tissue>
    </source>
</reference>
<accession>A0A2I0AMM0</accession>
<keyword evidence="6 9" id="KW-0012">Acyltransferase</keyword>
<dbReference type="InterPro" id="IPR011141">
    <property type="entry name" value="Polyketide_synthase_type-III"/>
</dbReference>